<dbReference type="GO" id="GO:0005737">
    <property type="term" value="C:cytoplasm"/>
    <property type="evidence" value="ECO:0007669"/>
    <property type="project" value="InterPro"/>
</dbReference>
<dbReference type="SUPFAM" id="SSF64586">
    <property type="entry name" value="C-terminal domain of ProRS"/>
    <property type="match status" value="1"/>
</dbReference>
<dbReference type="EC" id="6.1.1.-" evidence="2"/>
<name>J9CWP4_9ZZZZ</name>
<protein>
    <submittedName>
        <fullName evidence="2">Protein containing Prolyl-tRNA synthetase, class II</fullName>
        <ecNumber evidence="2">6.1.1.-</ecNumber>
    </submittedName>
</protein>
<gene>
    <name evidence="2" type="ORF">EVA_07220</name>
</gene>
<keyword evidence="2" id="KW-0436">Ligase</keyword>
<dbReference type="SMART" id="SM00946">
    <property type="entry name" value="ProRS-C_1"/>
    <property type="match status" value="1"/>
</dbReference>
<feature type="domain" description="Proline-tRNA ligase class II C-terminal" evidence="1">
    <location>
        <begin position="7"/>
        <end position="73"/>
    </location>
</feature>
<dbReference type="GO" id="GO:0004827">
    <property type="term" value="F:proline-tRNA ligase activity"/>
    <property type="evidence" value="ECO:0007669"/>
    <property type="project" value="InterPro"/>
</dbReference>
<accession>J9CWP4</accession>
<keyword evidence="2" id="KW-0030">Aminoacyl-tRNA synthetase</keyword>
<comment type="caution">
    <text evidence="2">The sequence shown here is derived from an EMBL/GenBank/DDBJ whole genome shotgun (WGS) entry which is preliminary data.</text>
</comment>
<sequence>MVNVDTYEEFKEKIEQGVFIMAHWDGTPETEEKIKNETKATIRCIPLEGDKTPGKCMVTGKPSKCRVLFARAY</sequence>
<organism evidence="2">
    <name type="scientific">gut metagenome</name>
    <dbReference type="NCBI Taxonomy" id="749906"/>
    <lineage>
        <taxon>unclassified sequences</taxon>
        <taxon>metagenomes</taxon>
        <taxon>organismal metagenomes</taxon>
    </lineage>
</organism>
<reference evidence="2" key="1">
    <citation type="journal article" date="2012" name="PLoS ONE">
        <title>Gene sets for utilization of primary and secondary nutrition supplies in the distal gut of endangered iberian lynx.</title>
        <authorList>
            <person name="Alcaide M."/>
            <person name="Messina E."/>
            <person name="Richter M."/>
            <person name="Bargiela R."/>
            <person name="Peplies J."/>
            <person name="Huws S.A."/>
            <person name="Newbold C.J."/>
            <person name="Golyshin P.N."/>
            <person name="Simon M.A."/>
            <person name="Lopez G."/>
            <person name="Yakimov M.M."/>
            <person name="Ferrer M."/>
        </authorList>
    </citation>
    <scope>NUCLEOTIDE SEQUENCE</scope>
</reference>
<dbReference type="Gene3D" id="3.30.110.30">
    <property type="entry name" value="C-terminal domain of ProRS"/>
    <property type="match status" value="1"/>
</dbReference>
<dbReference type="GO" id="GO:0005524">
    <property type="term" value="F:ATP binding"/>
    <property type="evidence" value="ECO:0007669"/>
    <property type="project" value="InterPro"/>
</dbReference>
<dbReference type="EMBL" id="AMCI01001731">
    <property type="protein sequence ID" value="EJX04671.1"/>
    <property type="molecule type" value="Genomic_DNA"/>
</dbReference>
<dbReference type="Pfam" id="PF09180">
    <property type="entry name" value="ProRS-C_1"/>
    <property type="match status" value="1"/>
</dbReference>
<dbReference type="InterPro" id="IPR017449">
    <property type="entry name" value="Pro-tRNA_synth_II"/>
</dbReference>
<proteinExistence type="predicted"/>
<dbReference type="GO" id="GO:0006433">
    <property type="term" value="P:prolyl-tRNA aminoacylation"/>
    <property type="evidence" value="ECO:0007669"/>
    <property type="project" value="InterPro"/>
</dbReference>
<dbReference type="InterPro" id="IPR016061">
    <property type="entry name" value="Pro-tRNA_ligase_II_C"/>
</dbReference>
<evidence type="ECO:0000313" key="2">
    <source>
        <dbReference type="EMBL" id="EJX04671.1"/>
    </source>
</evidence>
<dbReference type="AlphaFoldDB" id="J9CWP4"/>
<evidence type="ECO:0000259" key="1">
    <source>
        <dbReference type="SMART" id="SM00946"/>
    </source>
</evidence>